<organism evidence="2 3">
    <name type="scientific">Arthrobacter gallicola</name>
    <dbReference type="NCBI Taxonomy" id="2762225"/>
    <lineage>
        <taxon>Bacteria</taxon>
        <taxon>Bacillati</taxon>
        <taxon>Actinomycetota</taxon>
        <taxon>Actinomycetes</taxon>
        <taxon>Micrococcales</taxon>
        <taxon>Micrococcaceae</taxon>
        <taxon>Arthrobacter</taxon>
    </lineage>
</organism>
<name>A0ABR8UR24_9MICC</name>
<dbReference type="RefSeq" id="WP_191807169.1">
    <property type="nucleotide sequence ID" value="NZ_JACSQD010000002.1"/>
</dbReference>
<proteinExistence type="predicted"/>
<reference evidence="2 3" key="1">
    <citation type="submission" date="2020-08" db="EMBL/GenBank/DDBJ databases">
        <title>A Genomic Blueprint of the Chicken Gut Microbiome.</title>
        <authorList>
            <person name="Gilroy R."/>
            <person name="Ravi A."/>
            <person name="Getino M."/>
            <person name="Pursley I."/>
            <person name="Horton D.L."/>
            <person name="Alikhan N.-F."/>
            <person name="Baker D."/>
            <person name="Gharbi K."/>
            <person name="Hall N."/>
            <person name="Watson M."/>
            <person name="Adriaenssens E.M."/>
            <person name="Foster-Nyarko E."/>
            <person name="Jarju S."/>
            <person name="Secka A."/>
            <person name="Antonio M."/>
            <person name="Oren A."/>
            <person name="Chaudhuri R."/>
            <person name="La Ragione R.M."/>
            <person name="Hildebrand F."/>
            <person name="Pallen M.J."/>
        </authorList>
    </citation>
    <scope>NUCLEOTIDE SEQUENCE [LARGE SCALE GENOMIC DNA]</scope>
    <source>
        <strain evidence="2 3">Sa2CUA1</strain>
    </source>
</reference>
<comment type="caution">
    <text evidence="2">The sequence shown here is derived from an EMBL/GenBank/DDBJ whole genome shotgun (WGS) entry which is preliminary data.</text>
</comment>
<protein>
    <recommendedName>
        <fullName evidence="4">DUF308 domain-containing protein</fullName>
    </recommendedName>
</protein>
<feature type="transmembrane region" description="Helical" evidence="1">
    <location>
        <begin position="153"/>
        <end position="178"/>
    </location>
</feature>
<dbReference type="EMBL" id="JACSQD010000002">
    <property type="protein sequence ID" value="MBD7994800.1"/>
    <property type="molecule type" value="Genomic_DNA"/>
</dbReference>
<gene>
    <name evidence="2" type="ORF">H9639_05755</name>
</gene>
<keyword evidence="1" id="KW-1133">Transmembrane helix</keyword>
<keyword evidence="1" id="KW-0472">Membrane</keyword>
<feature type="transmembrane region" description="Helical" evidence="1">
    <location>
        <begin position="12"/>
        <end position="30"/>
    </location>
</feature>
<keyword evidence="3" id="KW-1185">Reference proteome</keyword>
<keyword evidence="1" id="KW-0812">Transmembrane</keyword>
<feature type="transmembrane region" description="Helical" evidence="1">
    <location>
        <begin position="127"/>
        <end position="147"/>
    </location>
</feature>
<sequence length="196" mass="19891">MGVSHPKAPWVPILLRSAIAAVYGAVTIFWQEPTVAVLAVAGGIYLVLTGVSVWRMSALAKTCGVALVPAALLAAAAVYAVVGVLVAVVQSVQVFAYAAGAALVFGGVVELVLWFRARKLFVPARDWLITGVVGIGAGVLLPVFLALPDGSHAQALLGVSGGAAVITAVILAISGLGLRHDASLSRDSMEASKAVN</sequence>
<evidence type="ECO:0000256" key="1">
    <source>
        <dbReference type="SAM" id="Phobius"/>
    </source>
</evidence>
<dbReference type="Proteomes" id="UP000609874">
    <property type="component" value="Unassembled WGS sequence"/>
</dbReference>
<feature type="transmembrane region" description="Helical" evidence="1">
    <location>
        <begin position="66"/>
        <end position="88"/>
    </location>
</feature>
<feature type="transmembrane region" description="Helical" evidence="1">
    <location>
        <begin position="94"/>
        <end position="115"/>
    </location>
</feature>
<evidence type="ECO:0008006" key="4">
    <source>
        <dbReference type="Google" id="ProtNLM"/>
    </source>
</evidence>
<evidence type="ECO:0000313" key="3">
    <source>
        <dbReference type="Proteomes" id="UP000609874"/>
    </source>
</evidence>
<evidence type="ECO:0000313" key="2">
    <source>
        <dbReference type="EMBL" id="MBD7994800.1"/>
    </source>
</evidence>
<accession>A0ABR8UR24</accession>
<feature type="transmembrane region" description="Helical" evidence="1">
    <location>
        <begin position="36"/>
        <end position="54"/>
    </location>
</feature>